<evidence type="ECO:0000256" key="1">
    <source>
        <dbReference type="ARBA" id="ARBA00006479"/>
    </source>
</evidence>
<evidence type="ECO:0000313" key="2">
    <source>
        <dbReference type="EMBL" id="KRM95136.1"/>
    </source>
</evidence>
<protein>
    <submittedName>
        <fullName evidence="2">Transcriptional regulator sugar kinase</fullName>
    </submittedName>
</protein>
<dbReference type="InterPro" id="IPR000600">
    <property type="entry name" value="ROK"/>
</dbReference>
<evidence type="ECO:0000313" key="3">
    <source>
        <dbReference type="Proteomes" id="UP000051015"/>
    </source>
</evidence>
<dbReference type="InterPro" id="IPR043129">
    <property type="entry name" value="ATPase_NBD"/>
</dbReference>
<comment type="caution">
    <text evidence="2">The sequence shown here is derived from an EMBL/GenBank/DDBJ whole genome shotgun (WGS) entry which is preliminary data.</text>
</comment>
<keyword evidence="2" id="KW-0418">Kinase</keyword>
<dbReference type="PANTHER" id="PTHR18964">
    <property type="entry name" value="ROK (REPRESSOR, ORF, KINASE) FAMILY"/>
    <property type="match status" value="1"/>
</dbReference>
<proteinExistence type="inferred from homology"/>
<accession>A0A0R2CUL2</accession>
<reference evidence="2 3" key="1">
    <citation type="journal article" date="2015" name="Genome Announc.">
        <title>Expanding the biotechnology potential of lactobacilli through comparative genomics of 213 strains and associated genera.</title>
        <authorList>
            <person name="Sun Z."/>
            <person name="Harris H.M."/>
            <person name="McCann A."/>
            <person name="Guo C."/>
            <person name="Argimon S."/>
            <person name="Zhang W."/>
            <person name="Yang X."/>
            <person name="Jeffery I.B."/>
            <person name="Cooney J.C."/>
            <person name="Kagawa T.F."/>
            <person name="Liu W."/>
            <person name="Song Y."/>
            <person name="Salvetti E."/>
            <person name="Wrobel A."/>
            <person name="Rasinkangas P."/>
            <person name="Parkhill J."/>
            <person name="Rea M.C."/>
            <person name="O'Sullivan O."/>
            <person name="Ritari J."/>
            <person name="Douillard F.P."/>
            <person name="Paul Ross R."/>
            <person name="Yang R."/>
            <person name="Briner A.E."/>
            <person name="Felis G.E."/>
            <person name="de Vos W.M."/>
            <person name="Barrangou R."/>
            <person name="Klaenhammer T.R."/>
            <person name="Caufield P.W."/>
            <person name="Cui Y."/>
            <person name="Zhang H."/>
            <person name="O'Toole P.W."/>
        </authorList>
    </citation>
    <scope>NUCLEOTIDE SEQUENCE [LARGE SCALE GENOMIC DNA]</scope>
    <source>
        <strain evidence="2 3">DSM 21051</strain>
    </source>
</reference>
<dbReference type="OrthoDB" id="9796533at2"/>
<dbReference type="Gene3D" id="3.30.420.40">
    <property type="match status" value="2"/>
</dbReference>
<gene>
    <name evidence="2" type="ORF">FC19_GL002230</name>
</gene>
<name>A0A0R2CUL2_9LACO</name>
<sequence>MLLDDDKGTILAIDFGGTKVIAALFNLQGKLLAKEKIIIAHQEGDKIVAETLKMCRNLFFSQNCLISGIGISTIGVVDGDYLRLVPTIKDWNQVNLREAFSLQYPNVPIYIENDVKAAAYGEVLNGALKNTKNGLYLNLGTGIAVGLTHGEEVMRGSHGAAGEIGYLLNSVEHNTSYKRGHAPFEEIAGGQGISQQIAKKTNVKMEAKAFWNKSFSEESELFQLKERILNLLSFQLSNLCILWDPEVVAIGGGMEAQFAYFADRLEPALHDNVPFPPKLVPAYYEQNASLNGIAQLLFKKV</sequence>
<dbReference type="EMBL" id="AYZD01000033">
    <property type="protein sequence ID" value="KRM95136.1"/>
    <property type="molecule type" value="Genomic_DNA"/>
</dbReference>
<organism evidence="2 3">
    <name type="scientific">Liquorilactobacillus aquaticus DSM 21051</name>
    <dbReference type="NCBI Taxonomy" id="1423725"/>
    <lineage>
        <taxon>Bacteria</taxon>
        <taxon>Bacillati</taxon>
        <taxon>Bacillota</taxon>
        <taxon>Bacilli</taxon>
        <taxon>Lactobacillales</taxon>
        <taxon>Lactobacillaceae</taxon>
        <taxon>Liquorilactobacillus</taxon>
    </lineage>
</organism>
<dbReference type="STRING" id="1423725.FC19_GL002230"/>
<dbReference type="AlphaFoldDB" id="A0A0R2CUL2"/>
<keyword evidence="3" id="KW-1185">Reference proteome</keyword>
<dbReference type="PATRIC" id="fig|1423725.3.peg.2296"/>
<dbReference type="GO" id="GO:0016301">
    <property type="term" value="F:kinase activity"/>
    <property type="evidence" value="ECO:0007669"/>
    <property type="project" value="UniProtKB-KW"/>
</dbReference>
<dbReference type="SUPFAM" id="SSF53067">
    <property type="entry name" value="Actin-like ATPase domain"/>
    <property type="match status" value="1"/>
</dbReference>
<comment type="similarity">
    <text evidence="1">Belongs to the ROK (NagC/XylR) family.</text>
</comment>
<dbReference type="Proteomes" id="UP000051015">
    <property type="component" value="Unassembled WGS sequence"/>
</dbReference>
<dbReference type="PANTHER" id="PTHR18964:SF149">
    <property type="entry name" value="BIFUNCTIONAL UDP-N-ACETYLGLUCOSAMINE 2-EPIMERASE_N-ACETYLMANNOSAMINE KINASE"/>
    <property type="match status" value="1"/>
</dbReference>
<keyword evidence="2" id="KW-0808">Transferase</keyword>
<dbReference type="Pfam" id="PF00480">
    <property type="entry name" value="ROK"/>
    <property type="match status" value="1"/>
</dbReference>